<dbReference type="EMBL" id="BLAY01000314">
    <property type="protein sequence ID" value="GET44257.1"/>
    <property type="molecule type" value="Genomic_DNA"/>
</dbReference>
<organism evidence="1 2">
    <name type="scientific">Microseira wollei NIES-4236</name>
    <dbReference type="NCBI Taxonomy" id="2530354"/>
    <lineage>
        <taxon>Bacteria</taxon>
        <taxon>Bacillati</taxon>
        <taxon>Cyanobacteriota</taxon>
        <taxon>Cyanophyceae</taxon>
        <taxon>Oscillatoriophycideae</taxon>
        <taxon>Aerosakkonematales</taxon>
        <taxon>Aerosakkonemataceae</taxon>
        <taxon>Microseira</taxon>
    </lineage>
</organism>
<proteinExistence type="predicted"/>
<dbReference type="AlphaFoldDB" id="A0AAV3XTL4"/>
<accession>A0AAV3XTL4</accession>
<reference evidence="1" key="1">
    <citation type="submission" date="2019-10" db="EMBL/GenBank/DDBJ databases">
        <title>Draft genome sequece of Microseira wollei NIES-4236.</title>
        <authorList>
            <person name="Yamaguchi H."/>
            <person name="Suzuki S."/>
            <person name="Kawachi M."/>
        </authorList>
    </citation>
    <scope>NUCLEOTIDE SEQUENCE</scope>
    <source>
        <strain evidence="1">NIES-4236</strain>
    </source>
</reference>
<evidence type="ECO:0000313" key="1">
    <source>
        <dbReference type="EMBL" id="GET44257.1"/>
    </source>
</evidence>
<sequence>MILKLLLTYPVATRYFPGCYEPEHNITFLAPLHIRVEFVIPVCIMIQLHPIHLTDASATLFG</sequence>
<name>A0AAV3XTL4_9CYAN</name>
<dbReference type="Proteomes" id="UP001050975">
    <property type="component" value="Unassembled WGS sequence"/>
</dbReference>
<keyword evidence="2" id="KW-1185">Reference proteome</keyword>
<evidence type="ECO:0000313" key="2">
    <source>
        <dbReference type="Proteomes" id="UP001050975"/>
    </source>
</evidence>
<protein>
    <submittedName>
        <fullName evidence="1">Uncharacterized protein</fullName>
    </submittedName>
</protein>
<comment type="caution">
    <text evidence="1">The sequence shown here is derived from an EMBL/GenBank/DDBJ whole genome shotgun (WGS) entry which is preliminary data.</text>
</comment>
<gene>
    <name evidence="1" type="ORF">MiSe_90830</name>
</gene>